<name>A0A2I6UH86_9CAUD</name>
<evidence type="ECO:0000313" key="1">
    <source>
        <dbReference type="EMBL" id="AUO79322.1"/>
    </source>
</evidence>
<accession>A0A2I6UH86</accession>
<organism evidence="1 2">
    <name type="scientific">Salinibacter phage M31CR41-2</name>
    <dbReference type="NCBI Taxonomy" id="2681614"/>
    <lineage>
        <taxon>Viruses</taxon>
        <taxon>Duplodnaviria</taxon>
        <taxon>Heunggongvirae</taxon>
        <taxon>Uroviricota</taxon>
        <taxon>Caudoviricetes</taxon>
        <taxon>Kairosalinivirus</taxon>
        <taxon>Kairosalinivirus M31CR412</taxon>
    </lineage>
</organism>
<dbReference type="GeneID" id="40236373"/>
<reference evidence="1 2" key="1">
    <citation type="submission" date="2017-07" db="EMBL/GenBank/DDBJ databases">
        <title>Characterization of ecologically diverse viruses infecting co-occurring strains of cosmopolitan hyperhalophilic Bacteroidetes.</title>
        <authorList>
            <person name="Villamor J."/>
            <person name="Ramos-Barbero M.D."/>
            <person name="Gonzalez-Torres P."/>
            <person name="Gabaldon T."/>
            <person name="Rollesso-Mora R."/>
            <person name="Meseguer I."/>
            <person name="Martinez-Garcia M."/>
            <person name="Santos F."/>
            <person name="Anton J."/>
        </authorList>
    </citation>
    <scope>NUCLEOTIDE SEQUENCE [LARGE SCALE GENOMIC DNA]</scope>
</reference>
<keyword evidence="2" id="KW-1185">Reference proteome</keyword>
<dbReference type="EMBL" id="MF580961">
    <property type="protein sequence ID" value="AUO79322.1"/>
    <property type="molecule type" value="Genomic_DNA"/>
</dbReference>
<evidence type="ECO:0000313" key="2">
    <source>
        <dbReference type="Proteomes" id="UP000259253"/>
    </source>
</evidence>
<dbReference type="Proteomes" id="UP000259253">
    <property type="component" value="Segment"/>
</dbReference>
<dbReference type="RefSeq" id="YP_009639576.1">
    <property type="nucleotide sequence ID" value="NC_042352.1"/>
</dbReference>
<proteinExistence type="predicted"/>
<sequence length="74" mass="8560" precursor="true">MNVDTRQVLRDTIEETKFEAPEGVHEWPIMRRPRTKVNPPVPTELTISAACRGSFHQGITVSEYLRIKRMGRQP</sequence>
<protein>
    <submittedName>
        <fullName evidence="1">Uncharacterized protein</fullName>
    </submittedName>
</protein>
<dbReference type="KEGG" id="vg:40236373"/>